<dbReference type="Gene3D" id="3.40.630.10">
    <property type="entry name" value="Zn peptidases"/>
    <property type="match status" value="1"/>
</dbReference>
<dbReference type="InterPro" id="IPR011356">
    <property type="entry name" value="Leucine_aapep/pepB"/>
</dbReference>
<dbReference type="Proteomes" id="UP000321490">
    <property type="component" value="Unassembled WGS sequence"/>
</dbReference>
<dbReference type="InterPro" id="IPR043472">
    <property type="entry name" value="Macro_dom-like"/>
</dbReference>
<comment type="caution">
    <text evidence="10">The sequence shown here is derived from an EMBL/GenBank/DDBJ whole genome shotgun (WGS) entry which is preliminary data.</text>
</comment>
<keyword evidence="4" id="KW-0378">Hydrolase</keyword>
<protein>
    <recommendedName>
        <fullName evidence="7">Probable cytosol aminopeptidase</fullName>
    </recommendedName>
    <alternativeName>
        <fullName evidence="8">Leucine aminopeptidase</fullName>
    </alternativeName>
    <alternativeName>
        <fullName evidence="5">Leucyl aminopeptidase</fullName>
    </alternativeName>
</protein>
<keyword evidence="2 10" id="KW-0031">Aminopeptidase</keyword>
<evidence type="ECO:0000256" key="1">
    <source>
        <dbReference type="ARBA" id="ARBA00009528"/>
    </source>
</evidence>
<dbReference type="PROSITE" id="PS00631">
    <property type="entry name" value="CYTOSOL_AP"/>
    <property type="match status" value="1"/>
</dbReference>
<gene>
    <name evidence="10" type="ORF">JD78_00220</name>
</gene>
<accession>A0A562ILG9</accession>
<evidence type="ECO:0000256" key="5">
    <source>
        <dbReference type="ARBA" id="ARBA00033172"/>
    </source>
</evidence>
<dbReference type="EMBL" id="VLKF01000001">
    <property type="protein sequence ID" value="TWH71722.1"/>
    <property type="molecule type" value="Genomic_DNA"/>
</dbReference>
<dbReference type="InterPro" id="IPR008283">
    <property type="entry name" value="Peptidase_M17_N"/>
</dbReference>
<evidence type="ECO:0000256" key="8">
    <source>
        <dbReference type="ARBA" id="ARBA00050061"/>
    </source>
</evidence>
<dbReference type="SUPFAM" id="SSF52949">
    <property type="entry name" value="Macro domain-like"/>
    <property type="match status" value="1"/>
</dbReference>
<evidence type="ECO:0000256" key="3">
    <source>
        <dbReference type="ARBA" id="ARBA00022670"/>
    </source>
</evidence>
<feature type="domain" description="Cytosol aminopeptidase" evidence="9">
    <location>
        <begin position="351"/>
        <end position="358"/>
    </location>
</feature>
<dbReference type="CDD" id="cd00433">
    <property type="entry name" value="Peptidase_M17"/>
    <property type="match status" value="1"/>
</dbReference>
<keyword evidence="11" id="KW-1185">Reference proteome</keyword>
<evidence type="ECO:0000256" key="2">
    <source>
        <dbReference type="ARBA" id="ARBA00022438"/>
    </source>
</evidence>
<reference evidence="10 11" key="1">
    <citation type="submission" date="2019-07" db="EMBL/GenBank/DDBJ databases">
        <title>R&amp;d 2014.</title>
        <authorList>
            <person name="Klenk H.-P."/>
        </authorList>
    </citation>
    <scope>NUCLEOTIDE SEQUENCE [LARGE SCALE GENOMIC DNA]</scope>
    <source>
        <strain evidence="10 11">DSM 45764</strain>
    </source>
</reference>
<dbReference type="PRINTS" id="PR00481">
    <property type="entry name" value="LAMNOPPTDASE"/>
</dbReference>
<sequence length="514" mass="51642">MSRLPSPRVTVVPALPVLGPDDVLAVPVGAQGALPPWLTGPDAGEPPVDPEFLAGALADTGNGGKPGGITNVPVPGRRPRSVVAVGVGDGTVPDLRSYVGVAVRRAQTLAEHGARRLVLPLDSAAGPAGAEEVRAAVEAVVLAGYRFRATSTPHPPRLEEVAVVAADADDPAVAAGELAGAVAADAVAWARDLVNTPSDTKDPAWLSDQVIARLARLPHVDVTVLGPGELRAGGFGGVLAVGGGSASPPRVVVVRYAPPGAGESRPVLVGKGITFDTGGLSIKTTAGMREMKTDMAGAATVLAAVDAASRLELPVGVTAVVALAENAVSGSAYRPADVVRHVGGRTTEVRNTDAEGRLVLADALAYAHAELGASVLVDVATLTGAMKTALGARTAGLYATSDGLADALLTAAGHAGESFWRMPLAEEHVSHLRPQLASDVADANNAPGNPGSTTAALFLQPFTGGLPWAHLDVAGPARAGSDAAEVVKGGTGFAVRTLLRWLAAGAPVADDRIG</sequence>
<dbReference type="GO" id="GO:0006508">
    <property type="term" value="P:proteolysis"/>
    <property type="evidence" value="ECO:0007669"/>
    <property type="project" value="UniProtKB-KW"/>
</dbReference>
<dbReference type="GO" id="GO:0005737">
    <property type="term" value="C:cytoplasm"/>
    <property type="evidence" value="ECO:0007669"/>
    <property type="project" value="InterPro"/>
</dbReference>
<name>A0A562ILG9_9ACTN</name>
<keyword evidence="3" id="KW-0645">Protease</keyword>
<dbReference type="GO" id="GO:0030145">
    <property type="term" value="F:manganese ion binding"/>
    <property type="evidence" value="ECO:0007669"/>
    <property type="project" value="InterPro"/>
</dbReference>
<dbReference type="Pfam" id="PF00883">
    <property type="entry name" value="Peptidase_M17"/>
    <property type="match status" value="1"/>
</dbReference>
<evidence type="ECO:0000259" key="9">
    <source>
        <dbReference type="PROSITE" id="PS00631"/>
    </source>
</evidence>
<dbReference type="SUPFAM" id="SSF53187">
    <property type="entry name" value="Zn-dependent exopeptidases"/>
    <property type="match status" value="1"/>
</dbReference>
<organism evidence="10 11">
    <name type="scientific">Modestobacter roseus</name>
    <dbReference type="NCBI Taxonomy" id="1181884"/>
    <lineage>
        <taxon>Bacteria</taxon>
        <taxon>Bacillati</taxon>
        <taxon>Actinomycetota</taxon>
        <taxon>Actinomycetes</taxon>
        <taxon>Geodermatophilales</taxon>
        <taxon>Geodermatophilaceae</taxon>
        <taxon>Modestobacter</taxon>
    </lineage>
</organism>
<evidence type="ECO:0000256" key="7">
    <source>
        <dbReference type="ARBA" id="ARBA00050021"/>
    </source>
</evidence>
<comment type="function">
    <text evidence="6">Presumably involved in the processing and regular turnover of intracellular proteins. Catalyzes the removal of unsubstituted N-terminal amino acids from various peptides.</text>
</comment>
<dbReference type="RefSeq" id="WP_228394898.1">
    <property type="nucleotide sequence ID" value="NZ_JABGDC010000013.1"/>
</dbReference>
<evidence type="ECO:0000256" key="4">
    <source>
        <dbReference type="ARBA" id="ARBA00022801"/>
    </source>
</evidence>
<dbReference type="InterPro" id="IPR000819">
    <property type="entry name" value="Peptidase_M17_C"/>
</dbReference>
<evidence type="ECO:0000256" key="6">
    <source>
        <dbReference type="ARBA" id="ARBA00049972"/>
    </source>
</evidence>
<dbReference type="PANTHER" id="PTHR11963">
    <property type="entry name" value="LEUCINE AMINOPEPTIDASE-RELATED"/>
    <property type="match status" value="1"/>
</dbReference>
<comment type="similarity">
    <text evidence="1">Belongs to the peptidase M17 family.</text>
</comment>
<dbReference type="GO" id="GO:0070006">
    <property type="term" value="F:metalloaminopeptidase activity"/>
    <property type="evidence" value="ECO:0007669"/>
    <property type="project" value="InterPro"/>
</dbReference>
<dbReference type="Pfam" id="PF02789">
    <property type="entry name" value="Peptidase_M17_N"/>
    <property type="match status" value="1"/>
</dbReference>
<dbReference type="Gene3D" id="3.40.220.10">
    <property type="entry name" value="Leucine Aminopeptidase, subunit E, domain 1"/>
    <property type="match status" value="1"/>
</dbReference>
<evidence type="ECO:0000313" key="10">
    <source>
        <dbReference type="EMBL" id="TWH71722.1"/>
    </source>
</evidence>
<dbReference type="AlphaFoldDB" id="A0A562ILG9"/>
<evidence type="ECO:0000313" key="11">
    <source>
        <dbReference type="Proteomes" id="UP000321490"/>
    </source>
</evidence>
<proteinExistence type="inferred from homology"/>
<dbReference type="PANTHER" id="PTHR11963:SF23">
    <property type="entry name" value="CYTOSOL AMINOPEPTIDASE"/>
    <property type="match status" value="1"/>
</dbReference>